<sequence>MLPCAERGHNTTATSVWRITTWREAPLLLTLPGRYRKPCKICLPASRMDAPHCFIRQVSQYVHTDRSREAINRGNLSSWCGASQ</sequence>
<evidence type="ECO:0000313" key="1">
    <source>
        <dbReference type="EMBL" id="MPC85475.1"/>
    </source>
</evidence>
<dbReference type="Proteomes" id="UP000324222">
    <property type="component" value="Unassembled WGS sequence"/>
</dbReference>
<organism evidence="1 2">
    <name type="scientific">Portunus trituberculatus</name>
    <name type="common">Swimming crab</name>
    <name type="synonym">Neptunus trituberculatus</name>
    <dbReference type="NCBI Taxonomy" id="210409"/>
    <lineage>
        <taxon>Eukaryota</taxon>
        <taxon>Metazoa</taxon>
        <taxon>Ecdysozoa</taxon>
        <taxon>Arthropoda</taxon>
        <taxon>Crustacea</taxon>
        <taxon>Multicrustacea</taxon>
        <taxon>Malacostraca</taxon>
        <taxon>Eumalacostraca</taxon>
        <taxon>Eucarida</taxon>
        <taxon>Decapoda</taxon>
        <taxon>Pleocyemata</taxon>
        <taxon>Brachyura</taxon>
        <taxon>Eubrachyura</taxon>
        <taxon>Portunoidea</taxon>
        <taxon>Portunidae</taxon>
        <taxon>Portuninae</taxon>
        <taxon>Portunus</taxon>
    </lineage>
</organism>
<proteinExistence type="predicted"/>
<reference evidence="1 2" key="1">
    <citation type="submission" date="2019-05" db="EMBL/GenBank/DDBJ databases">
        <title>Another draft genome of Portunus trituberculatus and its Hox gene families provides insights of decapod evolution.</title>
        <authorList>
            <person name="Jeong J.-H."/>
            <person name="Song I."/>
            <person name="Kim S."/>
            <person name="Choi T."/>
            <person name="Kim D."/>
            <person name="Ryu S."/>
            <person name="Kim W."/>
        </authorList>
    </citation>
    <scope>NUCLEOTIDE SEQUENCE [LARGE SCALE GENOMIC DNA]</scope>
    <source>
        <tissue evidence="1">Muscle</tissue>
    </source>
</reference>
<gene>
    <name evidence="1" type="ORF">E2C01_080253</name>
</gene>
<evidence type="ECO:0000313" key="2">
    <source>
        <dbReference type="Proteomes" id="UP000324222"/>
    </source>
</evidence>
<dbReference type="AlphaFoldDB" id="A0A5B7ISP3"/>
<keyword evidence="2" id="KW-1185">Reference proteome</keyword>
<name>A0A5B7ISP3_PORTR</name>
<protein>
    <submittedName>
        <fullName evidence="1">Uncharacterized protein</fullName>
    </submittedName>
</protein>
<comment type="caution">
    <text evidence="1">The sequence shown here is derived from an EMBL/GenBank/DDBJ whole genome shotgun (WGS) entry which is preliminary data.</text>
</comment>
<dbReference type="EMBL" id="VSRR010068559">
    <property type="protein sequence ID" value="MPC85475.1"/>
    <property type="molecule type" value="Genomic_DNA"/>
</dbReference>
<accession>A0A5B7ISP3</accession>